<dbReference type="PANTHER" id="PTHR11122">
    <property type="entry name" value="APOSPORY-ASSOCIATED PROTEIN C-RELATED"/>
    <property type="match status" value="1"/>
</dbReference>
<dbReference type="RefSeq" id="WP_345029238.1">
    <property type="nucleotide sequence ID" value="NZ_BAABGL010000002.1"/>
</dbReference>
<gene>
    <name evidence="2" type="ORF">GCM10023167_02710</name>
</gene>
<organism evidence="2 3">
    <name type="scientific">Brevibacterium pityocampae</name>
    <dbReference type="NCBI Taxonomy" id="506594"/>
    <lineage>
        <taxon>Bacteria</taxon>
        <taxon>Bacillati</taxon>
        <taxon>Actinomycetota</taxon>
        <taxon>Actinomycetes</taxon>
        <taxon>Micrococcales</taxon>
        <taxon>Brevibacteriaceae</taxon>
        <taxon>Brevibacterium</taxon>
    </lineage>
</organism>
<proteinExistence type="predicted"/>
<evidence type="ECO:0000313" key="3">
    <source>
        <dbReference type="Proteomes" id="UP001500642"/>
    </source>
</evidence>
<dbReference type="Proteomes" id="UP001500642">
    <property type="component" value="Unassembled WGS sequence"/>
</dbReference>
<dbReference type="Gene3D" id="2.70.98.10">
    <property type="match status" value="1"/>
</dbReference>
<protein>
    <submittedName>
        <fullName evidence="2">D-hexose-6-phosphate mutarotase</fullName>
    </submittedName>
</protein>
<sequence length="307" mass="32159">MVHPEDPNTAPARDDLLSAEDFLSLPSETLAEGERGRIDATRMGAVDLLVLRFDTAVAVVSRFGAQVLAHRPAGRPDTLFTSSLARFDTGAAIRGGIPVCWPWFGPASTPQHGWARLHTWDVEALAVDGTGAEVRLGFSHRGAAAGLTVRLGDGLSVELAHRADPVPETTTGAPLRAAQAPGATPAPPEPPVTAALHAYFAVGDAQRTEIAGVTDRTLHVPAEGIDSVFPLAGTAGTADHRIVITDPALGRRLTVTTNATDAVVWNPAQQLGDTTARAHHGFVCVEPARISSPLPPGDTLRMHLAVD</sequence>
<dbReference type="Pfam" id="PF01263">
    <property type="entry name" value="Aldose_epim"/>
    <property type="match status" value="2"/>
</dbReference>
<evidence type="ECO:0000313" key="2">
    <source>
        <dbReference type="EMBL" id="GAA4383301.1"/>
    </source>
</evidence>
<dbReference type="InterPro" id="IPR008183">
    <property type="entry name" value="Aldose_1/G6P_1-epimerase"/>
</dbReference>
<feature type="region of interest" description="Disordered" evidence="1">
    <location>
        <begin position="165"/>
        <end position="188"/>
    </location>
</feature>
<dbReference type="InterPro" id="IPR014718">
    <property type="entry name" value="GH-type_carb-bd"/>
</dbReference>
<name>A0ABP8J1J6_9MICO</name>
<reference evidence="3" key="1">
    <citation type="journal article" date="2019" name="Int. J. Syst. Evol. Microbiol.">
        <title>The Global Catalogue of Microorganisms (GCM) 10K type strain sequencing project: providing services to taxonomists for standard genome sequencing and annotation.</title>
        <authorList>
            <consortium name="The Broad Institute Genomics Platform"/>
            <consortium name="The Broad Institute Genome Sequencing Center for Infectious Disease"/>
            <person name="Wu L."/>
            <person name="Ma J."/>
        </authorList>
    </citation>
    <scope>NUCLEOTIDE SEQUENCE [LARGE SCALE GENOMIC DNA]</scope>
    <source>
        <strain evidence="3">JCM 17808</strain>
    </source>
</reference>
<comment type="caution">
    <text evidence="2">The sequence shown here is derived from an EMBL/GenBank/DDBJ whole genome shotgun (WGS) entry which is preliminary data.</text>
</comment>
<evidence type="ECO:0000256" key="1">
    <source>
        <dbReference type="SAM" id="MobiDB-lite"/>
    </source>
</evidence>
<dbReference type="EMBL" id="BAABGL010000002">
    <property type="protein sequence ID" value="GAA4383301.1"/>
    <property type="molecule type" value="Genomic_DNA"/>
</dbReference>
<dbReference type="PANTHER" id="PTHR11122:SF13">
    <property type="entry name" value="GLUCOSE-6-PHOSPHATE 1-EPIMERASE"/>
    <property type="match status" value="1"/>
</dbReference>
<accession>A0ABP8J1J6</accession>
<keyword evidence="3" id="KW-1185">Reference proteome</keyword>
<dbReference type="SUPFAM" id="SSF74650">
    <property type="entry name" value="Galactose mutarotase-like"/>
    <property type="match status" value="1"/>
</dbReference>
<dbReference type="InterPro" id="IPR011013">
    <property type="entry name" value="Gal_mutarotase_sf_dom"/>
</dbReference>